<dbReference type="EMBL" id="LCIT01000032">
    <property type="protein sequence ID" value="KKT61387.1"/>
    <property type="molecule type" value="Genomic_DNA"/>
</dbReference>
<dbReference type="AlphaFoldDB" id="A0A0G1KYG3"/>
<dbReference type="InterPro" id="IPR021109">
    <property type="entry name" value="Peptidase_aspartic_dom_sf"/>
</dbReference>
<accession>A0A0G1KYG3</accession>
<dbReference type="SUPFAM" id="SSF50630">
    <property type="entry name" value="Acid proteases"/>
    <property type="match status" value="1"/>
</dbReference>
<proteinExistence type="predicted"/>
<evidence type="ECO:0008006" key="3">
    <source>
        <dbReference type="Google" id="ProtNLM"/>
    </source>
</evidence>
<dbReference type="Gene3D" id="2.40.70.10">
    <property type="entry name" value="Acid Proteases"/>
    <property type="match status" value="1"/>
</dbReference>
<name>A0A0G1KYG3_9BACT</name>
<organism evidence="1 2">
    <name type="scientific">Candidatus Giovannonibacteria bacterium GW2011_GWA2_44_26</name>
    <dbReference type="NCBI Taxonomy" id="1618648"/>
    <lineage>
        <taxon>Bacteria</taxon>
        <taxon>Candidatus Giovannoniibacteriota</taxon>
    </lineage>
</organism>
<evidence type="ECO:0000313" key="2">
    <source>
        <dbReference type="Proteomes" id="UP000033945"/>
    </source>
</evidence>
<evidence type="ECO:0000313" key="1">
    <source>
        <dbReference type="EMBL" id="KKT61387.1"/>
    </source>
</evidence>
<sequence length="148" mass="16394">MSRFVFPYGIRFQEDGHVGIFPAAEIFVLGMEGRGIRALFHIDSGATTTLLSASDAGALRIDIHSGKKILVRGISGEPLLGYTHIVRMQFNGILLKVPAIFVECAAVPRVLGREGIFSRFCIAFDEAKRRVVFLENKKGQKIIDSLFR</sequence>
<gene>
    <name evidence="1" type="ORF">UW55_C0032G0013</name>
</gene>
<protein>
    <recommendedName>
        <fullName evidence="3">Peptidase A2 domain-containing protein</fullName>
    </recommendedName>
</protein>
<reference evidence="1 2" key="1">
    <citation type="journal article" date="2015" name="Nature">
        <title>rRNA introns, odd ribosomes, and small enigmatic genomes across a large radiation of phyla.</title>
        <authorList>
            <person name="Brown C.T."/>
            <person name="Hug L.A."/>
            <person name="Thomas B.C."/>
            <person name="Sharon I."/>
            <person name="Castelle C.J."/>
            <person name="Singh A."/>
            <person name="Wilkins M.J."/>
            <person name="Williams K.H."/>
            <person name="Banfield J.F."/>
        </authorList>
    </citation>
    <scope>NUCLEOTIDE SEQUENCE [LARGE SCALE GENOMIC DNA]</scope>
</reference>
<dbReference type="Pfam" id="PF13975">
    <property type="entry name" value="gag-asp_proteas"/>
    <property type="match status" value="1"/>
</dbReference>
<dbReference type="Proteomes" id="UP000033945">
    <property type="component" value="Unassembled WGS sequence"/>
</dbReference>
<comment type="caution">
    <text evidence="1">The sequence shown here is derived from an EMBL/GenBank/DDBJ whole genome shotgun (WGS) entry which is preliminary data.</text>
</comment>